<gene>
    <name evidence="3" type="ORF">WICMUC_000266</name>
</gene>
<comment type="caution">
    <text evidence="3">The sequence shown here is derived from an EMBL/GenBank/DDBJ whole genome shotgun (WGS) entry which is preliminary data.</text>
</comment>
<dbReference type="GO" id="GO:0031146">
    <property type="term" value="P:SCF-dependent proteasomal ubiquitin-dependent protein catabolic process"/>
    <property type="evidence" value="ECO:0007669"/>
    <property type="project" value="TreeGrafter"/>
</dbReference>
<name>A0A9P8PZR7_9ASCO</name>
<organism evidence="3 4">
    <name type="scientific">Wickerhamomyces mucosus</name>
    <dbReference type="NCBI Taxonomy" id="1378264"/>
    <lineage>
        <taxon>Eukaryota</taxon>
        <taxon>Fungi</taxon>
        <taxon>Dikarya</taxon>
        <taxon>Ascomycota</taxon>
        <taxon>Saccharomycotina</taxon>
        <taxon>Saccharomycetes</taxon>
        <taxon>Phaffomycetales</taxon>
        <taxon>Wickerhamomycetaceae</taxon>
        <taxon>Wickerhamomyces</taxon>
    </lineage>
</organism>
<dbReference type="SUPFAM" id="SSF81383">
    <property type="entry name" value="F-box domain"/>
    <property type="match status" value="1"/>
</dbReference>
<sequence>MSLAYDENTVLTPDQVKALELYEEGSTKESTGLMSDAIFCYSRALRLYDNVERLYRKKLNYEYQKELASREPIVTTTAKLKNLNLNNNDGEENEQNTKEDEEEFVTQLDPCWLLEILSDDILVEIISILILKDPFAHISLSHTCKKLSQLSFNSSAYKQLCKIIYPKQVYSESALELNDITKNQDRMVKNWDFNWELMLNDRPFIKYHGLYISKVTYISEGARESSFYAPVKLVTYFRYLRFYPDGTVFKLTTTDEPNQIVPQFSRENQPHLKNSFISRFQLEMDGQILIKRESEDYNFLEELEIVSLGYRKFHRLNWISSSYINEDGEKGYFTLKKEKPFNFSGVKAYHKI</sequence>
<keyword evidence="4" id="KW-1185">Reference proteome</keyword>
<feature type="domain" description="F-box protein Hrt3/FBXO9 C-terminal" evidence="2">
    <location>
        <begin position="188"/>
        <end position="288"/>
    </location>
</feature>
<dbReference type="Pfam" id="PF19270">
    <property type="entry name" value="FBO_C"/>
    <property type="match status" value="1"/>
</dbReference>
<dbReference type="GO" id="GO:0005737">
    <property type="term" value="C:cytoplasm"/>
    <property type="evidence" value="ECO:0007669"/>
    <property type="project" value="TreeGrafter"/>
</dbReference>
<dbReference type="GO" id="GO:0019005">
    <property type="term" value="C:SCF ubiquitin ligase complex"/>
    <property type="evidence" value="ECO:0007669"/>
    <property type="project" value="TreeGrafter"/>
</dbReference>
<dbReference type="OrthoDB" id="2117972at2759"/>
<protein>
    <recommendedName>
        <fullName evidence="2">F-box protein Hrt3/FBXO9 C-terminal domain-containing protein</fullName>
    </recommendedName>
</protein>
<reference evidence="3" key="1">
    <citation type="journal article" date="2021" name="Open Biol.">
        <title>Shared evolutionary footprints suggest mitochondrial oxidative damage underlies multiple complex I losses in fungi.</title>
        <authorList>
            <person name="Schikora-Tamarit M.A."/>
            <person name="Marcet-Houben M."/>
            <person name="Nosek J."/>
            <person name="Gabaldon T."/>
        </authorList>
    </citation>
    <scope>NUCLEOTIDE SEQUENCE</scope>
    <source>
        <strain evidence="3">CBS6341</strain>
    </source>
</reference>
<dbReference type="PANTHER" id="PTHR12874:SF9">
    <property type="entry name" value="F-BOX ONLY PROTEIN 48"/>
    <property type="match status" value="1"/>
</dbReference>
<reference evidence="3" key="2">
    <citation type="submission" date="2021-01" db="EMBL/GenBank/DDBJ databases">
        <authorList>
            <person name="Schikora-Tamarit M.A."/>
        </authorList>
    </citation>
    <scope>NUCLEOTIDE SEQUENCE</scope>
    <source>
        <strain evidence="3">CBS6341</strain>
    </source>
</reference>
<evidence type="ECO:0000313" key="3">
    <source>
        <dbReference type="EMBL" id="KAH3680535.1"/>
    </source>
</evidence>
<dbReference type="EMBL" id="JAEUBF010000096">
    <property type="protein sequence ID" value="KAH3680535.1"/>
    <property type="molecule type" value="Genomic_DNA"/>
</dbReference>
<dbReference type="AlphaFoldDB" id="A0A9P8PZR7"/>
<evidence type="ECO:0000256" key="1">
    <source>
        <dbReference type="ARBA" id="ARBA00022786"/>
    </source>
</evidence>
<dbReference type="Proteomes" id="UP000769528">
    <property type="component" value="Unassembled WGS sequence"/>
</dbReference>
<keyword evidence="1" id="KW-0833">Ubl conjugation pathway</keyword>
<evidence type="ECO:0000259" key="2">
    <source>
        <dbReference type="Pfam" id="PF19270"/>
    </source>
</evidence>
<evidence type="ECO:0000313" key="4">
    <source>
        <dbReference type="Proteomes" id="UP000769528"/>
    </source>
</evidence>
<dbReference type="PANTHER" id="PTHR12874">
    <property type="entry name" value="F-BOX ONLY PROTEIN 48-RELATED"/>
    <property type="match status" value="1"/>
</dbReference>
<dbReference type="InterPro" id="IPR045464">
    <property type="entry name" value="Hrt3/FBXO9_C"/>
</dbReference>
<dbReference type="InterPro" id="IPR036047">
    <property type="entry name" value="F-box-like_dom_sf"/>
</dbReference>
<accession>A0A9P8PZR7</accession>
<proteinExistence type="predicted"/>